<dbReference type="WBParaSite" id="PS1159_v2.g18330.t1">
    <property type="protein sequence ID" value="PS1159_v2.g18330.t1"/>
    <property type="gene ID" value="PS1159_v2.g18330"/>
</dbReference>
<protein>
    <submittedName>
        <fullName evidence="2">7TM GPCR serpentine receptor class x (Srx) domain-containing protein</fullName>
    </submittedName>
</protein>
<name>A0AC35FKE2_9BILA</name>
<proteinExistence type="predicted"/>
<evidence type="ECO:0000313" key="1">
    <source>
        <dbReference type="Proteomes" id="UP000887580"/>
    </source>
</evidence>
<dbReference type="Proteomes" id="UP000887580">
    <property type="component" value="Unplaced"/>
</dbReference>
<reference evidence="2" key="1">
    <citation type="submission" date="2022-11" db="UniProtKB">
        <authorList>
            <consortium name="WormBaseParasite"/>
        </authorList>
    </citation>
    <scope>IDENTIFICATION</scope>
</reference>
<accession>A0AC35FKE2</accession>
<evidence type="ECO:0000313" key="2">
    <source>
        <dbReference type="WBParaSite" id="PS1159_v2.g18330.t1"/>
    </source>
</evidence>
<sequence>MLLMAFTAINRWIVVVKPPYLPVFTRRHTIFFIIFAYSAGIFITILATYVLPCCMLYFEYVTMSFAYFVDGPNDTDHFLDYPVNVTCMTVAVLCYIRIRKKLFKFGPKGHSSHNPQGVGPQIAVIG</sequence>
<organism evidence="1 2">
    <name type="scientific">Panagrolaimus sp. PS1159</name>
    <dbReference type="NCBI Taxonomy" id="55785"/>
    <lineage>
        <taxon>Eukaryota</taxon>
        <taxon>Metazoa</taxon>
        <taxon>Ecdysozoa</taxon>
        <taxon>Nematoda</taxon>
        <taxon>Chromadorea</taxon>
        <taxon>Rhabditida</taxon>
        <taxon>Tylenchina</taxon>
        <taxon>Panagrolaimomorpha</taxon>
        <taxon>Panagrolaimoidea</taxon>
        <taxon>Panagrolaimidae</taxon>
        <taxon>Panagrolaimus</taxon>
    </lineage>
</organism>